<comment type="caution">
    <text evidence="1">The sequence shown here is derived from an EMBL/GenBank/DDBJ whole genome shotgun (WGS) entry which is preliminary data.</text>
</comment>
<reference evidence="1 2" key="1">
    <citation type="submission" date="2024-01" db="EMBL/GenBank/DDBJ databases">
        <title>The genomes of 5 underutilized Papilionoideae crops provide insights into root nodulation and disease resistanc.</title>
        <authorList>
            <person name="Jiang F."/>
        </authorList>
    </citation>
    <scope>NUCLEOTIDE SEQUENCE [LARGE SCALE GENOMIC DNA]</scope>
    <source>
        <strain evidence="1">JINMINGXINNONG_FW02</strain>
        <tissue evidence="1">Leaves</tissue>
    </source>
</reference>
<keyword evidence="2" id="KW-1185">Reference proteome</keyword>
<proteinExistence type="predicted"/>
<sequence>MHTKASLDRGWAETDAIRDNAHNIASSQGIQYCHRYQDPTRKIISLPSKGVAIYRGFLIVKTSVKHLEKYWNMTIQTQIELKARNRMLVFWEPPNSGKSHSTQHIGRLEQCTGLPTMRRWSQKLRLSNGAGRNRECIPEFRGLGMRASCRVFGFYFRRTD</sequence>
<dbReference type="EMBL" id="JAYMYR010000007">
    <property type="protein sequence ID" value="KAK7354010.1"/>
    <property type="molecule type" value="Genomic_DNA"/>
</dbReference>
<organism evidence="1 2">
    <name type="scientific">Phaseolus coccineus</name>
    <name type="common">Scarlet runner bean</name>
    <name type="synonym">Phaseolus multiflorus</name>
    <dbReference type="NCBI Taxonomy" id="3886"/>
    <lineage>
        <taxon>Eukaryota</taxon>
        <taxon>Viridiplantae</taxon>
        <taxon>Streptophyta</taxon>
        <taxon>Embryophyta</taxon>
        <taxon>Tracheophyta</taxon>
        <taxon>Spermatophyta</taxon>
        <taxon>Magnoliopsida</taxon>
        <taxon>eudicotyledons</taxon>
        <taxon>Gunneridae</taxon>
        <taxon>Pentapetalae</taxon>
        <taxon>rosids</taxon>
        <taxon>fabids</taxon>
        <taxon>Fabales</taxon>
        <taxon>Fabaceae</taxon>
        <taxon>Papilionoideae</taxon>
        <taxon>50 kb inversion clade</taxon>
        <taxon>NPAAA clade</taxon>
        <taxon>indigoferoid/millettioid clade</taxon>
        <taxon>Phaseoleae</taxon>
        <taxon>Phaseolus</taxon>
    </lineage>
</organism>
<name>A0AAN9MG32_PHACN</name>
<evidence type="ECO:0000313" key="1">
    <source>
        <dbReference type="EMBL" id="KAK7354010.1"/>
    </source>
</evidence>
<evidence type="ECO:0000313" key="2">
    <source>
        <dbReference type="Proteomes" id="UP001374584"/>
    </source>
</evidence>
<dbReference type="Proteomes" id="UP001374584">
    <property type="component" value="Unassembled WGS sequence"/>
</dbReference>
<gene>
    <name evidence="1" type="ORF">VNO80_19466</name>
</gene>
<protein>
    <submittedName>
        <fullName evidence="1">Uncharacterized protein</fullName>
    </submittedName>
</protein>
<dbReference type="AlphaFoldDB" id="A0AAN9MG32"/>
<accession>A0AAN9MG32</accession>